<comment type="caution">
    <text evidence="2">The sequence shown here is derived from an EMBL/GenBank/DDBJ whole genome shotgun (WGS) entry which is preliminary data.</text>
</comment>
<feature type="region of interest" description="Disordered" evidence="1">
    <location>
        <begin position="1"/>
        <end position="29"/>
    </location>
</feature>
<sequence length="1097" mass="118817">MASGARSSRWNPLPLAVPGPGPPVDFSGAPRYLRQRVLQRRSRERRVRDAVRSIDGLASSAVRRSGRGPGGAADSGSSGSATASSCLRQVGRCVAEYGPRPAGLQPRGALQELLKTDSLYGGAPCKVVPYEESKLKFWQSTVTPRDVEEVCPKFVAGAFRNPDACIREPDCVVERDLELEPPIAPYWDVRLAADPRLRKKFLLGLADRGLVGFRRRIRSRVGCFFVEKKGGWIRLVVDARDVHRTHWAPPRAALGAPAALGEQDWSDAALAEAGWRDSFYQFFSERVAEDFGVDFPERAADYGIAHIWSPDGPSPVDPDELVFPVFRGVAMGWSWALWAVHSSVTCWVADALPGGARRLVLDEQAAPVAAPSRPTGSVYVDNVSFLGLSAADVGDALEATKRKLDSLGIACHEVEGSATRFSTVGVQYDGERRRLRHSDHRAWRLYLACRELERPGAPRAGWQIRVFLGHCVQHCLLLRPALSVFHLLCRFVDRQSRGLPAPLPAAARRPWSCAPTRPRPATPSIADGLTFGCSASWRRPGRGGGSCPTKRPDPEQDDTFTPGWVPGAGGVLGESPDATGIAVWAPPPSHSRESARGVLKGCIRAAPRRAGPIHLLEGRIALGGLWHAARQVGRRNSRLLSLGDNMSELLSVEKGRAVGHGLACLCRRAAAYQIACGISWRRRHLGTDTSAARGPARRSTACTARRPAGARGKRGLGFPPPRGRRGGLGRARASGRRPAAGPPQAPFVCMLGLAEKDREDLIGCRLLRRSRPSPMDRFGMLGIGFVRVVRLSRSSQFLDGHARVSVVYDCCRFGVPYQKPTRVVSDVLELGALDRQCVGGHAHEYLQGKVKIRDSQSRLKQYWRTTLAGAYPPGACHAAARALGRAAPSTAWRRDGGPLLPGHWEAELRRAAKLGSLQSSLDCPSCPWKWVPLWPRDAEGWGRQLGRPRPRARRSPADAAPGFLRRSRVRPSTQASYAASVLAFATAMGVVSVCWGGEGLPLVDTLLEGYFKQLDLLPSASSGCSKMGLVNGASAQVLGDNSHSRVAETGLQDDAVLIGSHSRVGVAVAFVALVCAAKAREGRVVFLPTYASYYRAF</sequence>
<feature type="region of interest" description="Disordered" evidence="1">
    <location>
        <begin position="688"/>
        <end position="741"/>
    </location>
</feature>
<organism evidence="2 3">
    <name type="scientific">Prorocentrum cordatum</name>
    <dbReference type="NCBI Taxonomy" id="2364126"/>
    <lineage>
        <taxon>Eukaryota</taxon>
        <taxon>Sar</taxon>
        <taxon>Alveolata</taxon>
        <taxon>Dinophyceae</taxon>
        <taxon>Prorocentrales</taxon>
        <taxon>Prorocentraceae</taxon>
        <taxon>Prorocentrum</taxon>
    </lineage>
</organism>
<proteinExistence type="predicted"/>
<feature type="compositionally biased region" description="Low complexity" evidence="1">
    <location>
        <begin position="730"/>
        <end position="739"/>
    </location>
</feature>
<dbReference type="Proteomes" id="UP001189429">
    <property type="component" value="Unassembled WGS sequence"/>
</dbReference>
<feature type="compositionally biased region" description="Polar residues" evidence="1">
    <location>
        <begin position="1"/>
        <end position="10"/>
    </location>
</feature>
<protein>
    <submittedName>
        <fullName evidence="2">Uncharacterized protein</fullName>
    </submittedName>
</protein>
<keyword evidence="3" id="KW-1185">Reference proteome</keyword>
<feature type="region of interest" description="Disordered" evidence="1">
    <location>
        <begin position="540"/>
        <end position="561"/>
    </location>
</feature>
<dbReference type="EMBL" id="CAUYUJ010018282">
    <property type="protein sequence ID" value="CAK0882300.1"/>
    <property type="molecule type" value="Genomic_DNA"/>
</dbReference>
<evidence type="ECO:0000313" key="2">
    <source>
        <dbReference type="EMBL" id="CAK0882300.1"/>
    </source>
</evidence>
<reference evidence="2" key="1">
    <citation type="submission" date="2023-10" db="EMBL/GenBank/DDBJ databases">
        <authorList>
            <person name="Chen Y."/>
            <person name="Shah S."/>
            <person name="Dougan E. K."/>
            <person name="Thang M."/>
            <person name="Chan C."/>
        </authorList>
    </citation>
    <scope>NUCLEOTIDE SEQUENCE [LARGE SCALE GENOMIC DNA]</scope>
</reference>
<gene>
    <name evidence="2" type="ORF">PCOR1329_LOCUS64861</name>
</gene>
<evidence type="ECO:0000313" key="3">
    <source>
        <dbReference type="Proteomes" id="UP001189429"/>
    </source>
</evidence>
<evidence type="ECO:0000256" key="1">
    <source>
        <dbReference type="SAM" id="MobiDB-lite"/>
    </source>
</evidence>
<feature type="region of interest" description="Disordered" evidence="1">
    <location>
        <begin position="944"/>
        <end position="965"/>
    </location>
</feature>
<feature type="region of interest" description="Disordered" evidence="1">
    <location>
        <begin position="60"/>
        <end position="81"/>
    </location>
</feature>
<name>A0ABN9W7Z7_9DINO</name>
<accession>A0ABN9W7Z7</accession>